<evidence type="ECO:0000259" key="11">
    <source>
        <dbReference type="SMART" id="SM00363"/>
    </source>
</evidence>
<evidence type="ECO:0000256" key="3">
    <source>
        <dbReference type="ARBA" id="ARBA00010876"/>
    </source>
</evidence>
<organism evidence="12 14">
    <name type="scientific">Orientia tsutsugamushi str. Gilliam</name>
    <dbReference type="NCBI Taxonomy" id="1359184"/>
    <lineage>
        <taxon>Bacteria</taxon>
        <taxon>Pseudomonadati</taxon>
        <taxon>Pseudomonadota</taxon>
        <taxon>Alphaproteobacteria</taxon>
        <taxon>Rickettsiales</taxon>
        <taxon>Rickettsiaceae</taxon>
        <taxon>Rickettsieae</taxon>
        <taxon>Orientia</taxon>
    </lineage>
</organism>
<dbReference type="EMBL" id="LS398551">
    <property type="protein sequence ID" value="SPR05838.1"/>
    <property type="molecule type" value="Genomic_DNA"/>
</dbReference>
<protein>
    <recommendedName>
        <fullName evidence="5">Ribosomal large subunit pseudouridine synthase C</fullName>
        <ecNumber evidence="4">5.4.99.24</ecNumber>
    </recommendedName>
    <alternativeName>
        <fullName evidence="7">23S rRNA pseudouridine(955/2504/2580) synthase</fullName>
    </alternativeName>
    <alternativeName>
        <fullName evidence="8">rRNA pseudouridylate synthase C</fullName>
    </alternativeName>
    <alternativeName>
        <fullName evidence="9">rRNA-uridine isomerase C</fullName>
    </alternativeName>
</protein>
<dbReference type="Pfam" id="PF00849">
    <property type="entry name" value="PseudoU_synth_2"/>
    <property type="match status" value="1"/>
</dbReference>
<evidence type="ECO:0000313" key="13">
    <source>
        <dbReference type="EMBL" id="SPR05838.1"/>
    </source>
</evidence>
<dbReference type="CDD" id="cd00165">
    <property type="entry name" value="S4"/>
    <property type="match status" value="1"/>
</dbReference>
<evidence type="ECO:0000256" key="6">
    <source>
        <dbReference type="ARBA" id="ARBA00023235"/>
    </source>
</evidence>
<evidence type="ECO:0000313" key="12">
    <source>
        <dbReference type="EMBL" id="KJV52216.1"/>
    </source>
</evidence>
<dbReference type="InterPro" id="IPR050188">
    <property type="entry name" value="RluA_PseudoU_synthase"/>
</dbReference>
<keyword evidence="13" id="KW-0456">Lyase</keyword>
<evidence type="ECO:0000313" key="15">
    <source>
        <dbReference type="Proteomes" id="UP000244959"/>
    </source>
</evidence>
<dbReference type="InterPro" id="IPR006224">
    <property type="entry name" value="PsdUridine_synth_RluA-like_CS"/>
</dbReference>
<evidence type="ECO:0000256" key="8">
    <source>
        <dbReference type="ARBA" id="ARBA00031975"/>
    </source>
</evidence>
<evidence type="ECO:0000256" key="9">
    <source>
        <dbReference type="ARBA" id="ARBA00033053"/>
    </source>
</evidence>
<dbReference type="Gene3D" id="3.30.2350.10">
    <property type="entry name" value="Pseudouridine synthase"/>
    <property type="match status" value="1"/>
</dbReference>
<dbReference type="Gene3D" id="3.10.290.10">
    <property type="entry name" value="RNA-binding S4 domain"/>
    <property type="match status" value="1"/>
</dbReference>
<dbReference type="GO" id="GO:0003723">
    <property type="term" value="F:RNA binding"/>
    <property type="evidence" value="ECO:0007669"/>
    <property type="project" value="UniProtKB-KW"/>
</dbReference>
<keyword evidence="15" id="KW-1185">Reference proteome</keyword>
<comment type="similarity">
    <text evidence="3">Belongs to the pseudouridine synthase RluA family.</text>
</comment>
<dbReference type="InterPro" id="IPR020103">
    <property type="entry name" value="PsdUridine_synth_cat_dom_sf"/>
</dbReference>
<gene>
    <name evidence="13" type="primary">rluC</name>
    <name evidence="13" type="ORF">GILLIAM_01089</name>
    <name evidence="12" type="ORF">OTSGILL_1680</name>
</gene>
<dbReference type="InterPro" id="IPR006145">
    <property type="entry name" value="PsdUridine_synth_RsuA/RluA"/>
</dbReference>
<reference evidence="15" key="3">
    <citation type="submission" date="2018-03" db="EMBL/GenBank/DDBJ databases">
        <authorList>
            <person name="Batty M. E."/>
            <person name="Batty M E."/>
        </authorList>
    </citation>
    <scope>NUCLEOTIDE SEQUENCE [LARGE SCALE GENOMIC DNA]</scope>
    <source>
        <strain evidence="15">Gilliam</strain>
    </source>
</reference>
<dbReference type="GO" id="GO:0160141">
    <property type="term" value="F:23S rRNA pseudouridine(955/2504/2580) synthase activity"/>
    <property type="evidence" value="ECO:0007669"/>
    <property type="project" value="UniProtKB-EC"/>
</dbReference>
<dbReference type="SUPFAM" id="SSF55174">
    <property type="entry name" value="Alpha-L RNA-binding motif"/>
    <property type="match status" value="1"/>
</dbReference>
<dbReference type="EMBL" id="LANO01000028">
    <property type="protein sequence ID" value="KJV52216.1"/>
    <property type="molecule type" value="Genomic_DNA"/>
</dbReference>
<dbReference type="GO" id="GO:0000455">
    <property type="term" value="P:enzyme-directed rRNA pseudouridine synthesis"/>
    <property type="evidence" value="ECO:0007669"/>
    <property type="project" value="UniProtKB-ARBA"/>
</dbReference>
<dbReference type="EC" id="5.4.99.24" evidence="4"/>
<comment type="catalytic activity">
    <reaction evidence="1">
        <text>uridine(955/2504/2580) in 23S rRNA = pseudouridine(955/2504/2580) in 23S rRNA</text>
        <dbReference type="Rhea" id="RHEA:42528"/>
        <dbReference type="Rhea" id="RHEA-COMP:10099"/>
        <dbReference type="Rhea" id="RHEA-COMP:10100"/>
        <dbReference type="ChEBI" id="CHEBI:65314"/>
        <dbReference type="ChEBI" id="CHEBI:65315"/>
        <dbReference type="EC" id="5.4.99.24"/>
    </reaction>
</comment>
<dbReference type="SMART" id="SM00363">
    <property type="entry name" value="S4"/>
    <property type="match status" value="1"/>
</dbReference>
<dbReference type="CDD" id="cd02869">
    <property type="entry name" value="PseudoU_synth_RluA_like"/>
    <property type="match status" value="1"/>
</dbReference>
<dbReference type="Proteomes" id="UP000033769">
    <property type="component" value="Unassembled WGS sequence"/>
</dbReference>
<evidence type="ECO:0000256" key="1">
    <source>
        <dbReference type="ARBA" id="ARBA00000381"/>
    </source>
</evidence>
<dbReference type="PROSITE" id="PS50889">
    <property type="entry name" value="S4"/>
    <property type="match status" value="1"/>
</dbReference>
<dbReference type="InterPro" id="IPR036986">
    <property type="entry name" value="S4_RNA-bd_sf"/>
</dbReference>
<accession>A0A0F3M9B0</accession>
<evidence type="ECO:0000256" key="7">
    <source>
        <dbReference type="ARBA" id="ARBA00030705"/>
    </source>
</evidence>
<proteinExistence type="inferred from homology"/>
<name>A0A0F3M9B0_ORITS</name>
<dbReference type="PROSITE" id="PS01129">
    <property type="entry name" value="PSI_RLU"/>
    <property type="match status" value="1"/>
</dbReference>
<dbReference type="InterPro" id="IPR002942">
    <property type="entry name" value="S4_RNA-bd"/>
</dbReference>
<dbReference type="PANTHER" id="PTHR21600">
    <property type="entry name" value="MITOCHONDRIAL RNA PSEUDOURIDINE SYNTHASE"/>
    <property type="match status" value="1"/>
</dbReference>
<dbReference type="PATRIC" id="fig|1359184.3.peg.1229"/>
<evidence type="ECO:0000256" key="4">
    <source>
        <dbReference type="ARBA" id="ARBA00012785"/>
    </source>
</evidence>
<dbReference type="PANTHER" id="PTHR21600:SF81">
    <property type="entry name" value="21S RRNA PSEUDOURIDINE(2819) SYNTHASE"/>
    <property type="match status" value="1"/>
</dbReference>
<comment type="function">
    <text evidence="2">Responsible for synthesis of pseudouridine from uracil at positions 955, 2504 and 2580 in 23S ribosomal RNA.</text>
</comment>
<reference evidence="13" key="2">
    <citation type="submission" date="2018-03" db="EMBL/GenBank/DDBJ databases">
        <authorList>
            <person name="Keele B.F."/>
        </authorList>
    </citation>
    <scope>NUCLEOTIDE SEQUENCE [LARGE SCALE GENOMIC DNA]</scope>
    <source>
        <strain evidence="13">Gilliam</strain>
    </source>
</reference>
<evidence type="ECO:0000313" key="14">
    <source>
        <dbReference type="Proteomes" id="UP000033769"/>
    </source>
</evidence>
<keyword evidence="10" id="KW-0694">RNA-binding</keyword>
<evidence type="ECO:0000256" key="5">
    <source>
        <dbReference type="ARBA" id="ARBA00017128"/>
    </source>
</evidence>
<feature type="domain" description="RNA-binding S4" evidence="11">
    <location>
        <begin position="12"/>
        <end position="79"/>
    </location>
</feature>
<dbReference type="RefSeq" id="WP_047220741.1">
    <property type="nucleotide sequence ID" value="NZ_LS398551.1"/>
</dbReference>
<dbReference type="GO" id="GO:0016829">
    <property type="term" value="F:lyase activity"/>
    <property type="evidence" value="ECO:0007669"/>
    <property type="project" value="UniProtKB-KW"/>
</dbReference>
<dbReference type="Proteomes" id="UP000244959">
    <property type="component" value="Chromosome I"/>
</dbReference>
<evidence type="ECO:0000256" key="10">
    <source>
        <dbReference type="PROSITE-ProRule" id="PRU00182"/>
    </source>
</evidence>
<dbReference type="Pfam" id="PF01479">
    <property type="entry name" value="S4"/>
    <property type="match status" value="1"/>
</dbReference>
<reference evidence="12 14" key="1">
    <citation type="submission" date="2015-02" db="EMBL/GenBank/DDBJ databases">
        <title>Genome Sequencing of Rickettsiales.</title>
        <authorList>
            <person name="Daugherty S.C."/>
            <person name="Su Q."/>
            <person name="Abolude K."/>
            <person name="Beier-Sexton M."/>
            <person name="Carlyon J.A."/>
            <person name="Carter R."/>
            <person name="Day N.P."/>
            <person name="Dumler S.J."/>
            <person name="Dyachenko V."/>
            <person name="Godinez A."/>
            <person name="Kurtti T.J."/>
            <person name="Lichay M."/>
            <person name="Mullins K.E."/>
            <person name="Ott S."/>
            <person name="Pappas-Brown V."/>
            <person name="Paris D.H."/>
            <person name="Patel P."/>
            <person name="Richards A.L."/>
            <person name="Sadzewicz L."/>
            <person name="Sears K."/>
            <person name="Seidman D."/>
            <person name="Sengamalay N."/>
            <person name="Stenos J."/>
            <person name="Tallon L.J."/>
            <person name="Vincent G."/>
            <person name="Fraser C.M."/>
            <person name="Munderloh U."/>
            <person name="Dunning-Hotopp J.C."/>
        </authorList>
    </citation>
    <scope>NUCLEOTIDE SEQUENCE [LARGE SCALE GENOMIC DNA]</scope>
    <source>
        <strain evidence="12 14">Gilliam</strain>
    </source>
</reference>
<dbReference type="AlphaFoldDB" id="A0A0F3M9B0"/>
<sequence length="313" mass="35452">MKITINDCLVTTRLDKFLKRKYSHLTQGVIERGIRKGHIKVNDAKSKAKLQVKDNDVLTIADYLTTCSNQKHIKLKKKVKDNVGVKALAHKIVNDYKIAETSDYIIINKPALLPTQGGSKISLSLDDAIKYLNKSFYYDFKLVHRLDRETSGLLIIAKNHKTAIKLSQAFLHHSIEKEYTAILQGVPSQLSGEIITNITKTGDRMVETQNGGKVSITKYQVKAVSMNSQLSLVSFIPVTGRTHQLRVHAAKIGHPIIGDKKYNISNTYYNYSLKLHAAKICIPKHLFGDQRIYYAPLPYQFQQVISTFFDHNQ</sequence>
<dbReference type="SUPFAM" id="SSF55120">
    <property type="entry name" value="Pseudouridine synthase"/>
    <property type="match status" value="1"/>
</dbReference>
<evidence type="ECO:0000256" key="2">
    <source>
        <dbReference type="ARBA" id="ARBA00002876"/>
    </source>
</evidence>
<keyword evidence="6" id="KW-0413">Isomerase</keyword>